<dbReference type="EMBL" id="CAADRA010000015">
    <property type="protein sequence ID" value="VFT77566.1"/>
    <property type="molecule type" value="Genomic_DNA"/>
</dbReference>
<keyword evidence="4" id="KW-1185">Reference proteome</keyword>
<evidence type="ECO:0000313" key="2">
    <source>
        <dbReference type="EMBL" id="KAF0720410.1"/>
    </source>
</evidence>
<dbReference type="AlphaFoldDB" id="A0A485K5H2"/>
<gene>
    <name evidence="3" type="primary">Aste57867_340</name>
    <name evidence="2" type="ORF">As57867_000340</name>
    <name evidence="3" type="ORF">ASTE57867_340</name>
</gene>
<proteinExistence type="predicted"/>
<dbReference type="InterPro" id="IPR035898">
    <property type="entry name" value="TAZ_dom_sf"/>
</dbReference>
<dbReference type="EMBL" id="VJMH01000015">
    <property type="protein sequence ID" value="KAF0720410.1"/>
    <property type="molecule type" value="Genomic_DNA"/>
</dbReference>
<accession>A0A485K5H2</accession>
<evidence type="ECO:0000313" key="4">
    <source>
        <dbReference type="Proteomes" id="UP000332933"/>
    </source>
</evidence>
<reference evidence="3 4" key="1">
    <citation type="submission" date="2019-03" db="EMBL/GenBank/DDBJ databases">
        <authorList>
            <person name="Gaulin E."/>
            <person name="Dumas B."/>
        </authorList>
    </citation>
    <scope>NUCLEOTIDE SEQUENCE [LARGE SCALE GENOMIC DNA]</scope>
    <source>
        <strain evidence="3">CBS 568.67</strain>
    </source>
</reference>
<dbReference type="Proteomes" id="UP000332933">
    <property type="component" value="Unassembled WGS sequence"/>
</dbReference>
<evidence type="ECO:0000256" key="1">
    <source>
        <dbReference type="SAM" id="MobiDB-lite"/>
    </source>
</evidence>
<evidence type="ECO:0000313" key="3">
    <source>
        <dbReference type="EMBL" id="VFT77566.1"/>
    </source>
</evidence>
<reference evidence="2" key="2">
    <citation type="submission" date="2019-06" db="EMBL/GenBank/DDBJ databases">
        <title>Genomics analysis of Aphanomyces spp. identifies a new class of oomycete effector associated with host adaptation.</title>
        <authorList>
            <person name="Gaulin E."/>
        </authorList>
    </citation>
    <scope>NUCLEOTIDE SEQUENCE</scope>
    <source>
        <strain evidence="2">CBS 578.67</strain>
    </source>
</reference>
<feature type="region of interest" description="Disordered" evidence="1">
    <location>
        <begin position="1"/>
        <end position="31"/>
    </location>
</feature>
<dbReference type="Gene3D" id="1.20.1020.10">
    <property type="entry name" value="TAZ domain"/>
    <property type="match status" value="1"/>
</dbReference>
<name>A0A485K5H2_9STRA</name>
<sequence>MSALEKNLGTPDGAGRGAARGEFGVDSGSDPTRFMEILRKRRYHDDEDQEENPAAVLKKRAVIVDGHGHHGYAHNGIPDYTMPLPKINPVVLVLKKRPLEAAPENNATPQPNPASSTPNAMLQSEKLQSVIRGLVHFSQCPDGCTNKLCQSTTAFVTKVRNHLKTQPVAHDRASCGACKLWTMIVDEHRKDCLDPHCSIPLCKRSLYM</sequence>
<dbReference type="OrthoDB" id="168290at2759"/>
<organism evidence="3 4">
    <name type="scientific">Aphanomyces stellatus</name>
    <dbReference type="NCBI Taxonomy" id="120398"/>
    <lineage>
        <taxon>Eukaryota</taxon>
        <taxon>Sar</taxon>
        <taxon>Stramenopiles</taxon>
        <taxon>Oomycota</taxon>
        <taxon>Saprolegniomycetes</taxon>
        <taxon>Saprolegniales</taxon>
        <taxon>Verrucalvaceae</taxon>
        <taxon>Aphanomyces</taxon>
    </lineage>
</organism>
<protein>
    <submittedName>
        <fullName evidence="3">Aste57867_340 protein</fullName>
    </submittedName>
</protein>